<sequence>MSSWFPSSFSSDDNPSPESSSPTTPSVGFKENVSNLFCGVAAFLPQPPPNSDVIAGMKNDFVEIKDTLKSCLSFFSSKLTSLFLQFPRATNDSDDGLENGVVGVTEDVVDFVGKISSSPELWTDFPISLRDDVDMSDYQREHASEIERLVVETRATILQMFQNKITFGNSDSSEEDGGEEVEESTIEHNVIDEALNATKVVTKVDYDHMSLSRTKKVLSTADAKEWVEVNESCKSQIRDKGLESEELDDWVTIYDSDRDNWIAI</sequence>
<gene>
    <name evidence="2" type="ORF">FPE_LOCUS6362</name>
</gene>
<name>A0AAD1Z237_9LAMI</name>
<keyword evidence="3" id="KW-1185">Reference proteome</keyword>
<organism evidence="2 3">
    <name type="scientific">Fraxinus pennsylvanica</name>
    <dbReference type="NCBI Taxonomy" id="56036"/>
    <lineage>
        <taxon>Eukaryota</taxon>
        <taxon>Viridiplantae</taxon>
        <taxon>Streptophyta</taxon>
        <taxon>Embryophyta</taxon>
        <taxon>Tracheophyta</taxon>
        <taxon>Spermatophyta</taxon>
        <taxon>Magnoliopsida</taxon>
        <taxon>eudicotyledons</taxon>
        <taxon>Gunneridae</taxon>
        <taxon>Pentapetalae</taxon>
        <taxon>asterids</taxon>
        <taxon>lamiids</taxon>
        <taxon>Lamiales</taxon>
        <taxon>Oleaceae</taxon>
        <taxon>Oleeae</taxon>
        <taxon>Fraxinus</taxon>
    </lineage>
</organism>
<evidence type="ECO:0000256" key="1">
    <source>
        <dbReference type="SAM" id="MobiDB-lite"/>
    </source>
</evidence>
<evidence type="ECO:0000313" key="2">
    <source>
        <dbReference type="EMBL" id="CAI9758932.1"/>
    </source>
</evidence>
<reference evidence="2" key="1">
    <citation type="submission" date="2023-05" db="EMBL/GenBank/DDBJ databases">
        <authorList>
            <person name="Huff M."/>
        </authorList>
    </citation>
    <scope>NUCLEOTIDE SEQUENCE</scope>
</reference>
<accession>A0AAD1Z237</accession>
<evidence type="ECO:0000313" key="3">
    <source>
        <dbReference type="Proteomes" id="UP000834106"/>
    </source>
</evidence>
<proteinExistence type="predicted"/>
<dbReference type="EMBL" id="OU503039">
    <property type="protein sequence ID" value="CAI9758932.1"/>
    <property type="molecule type" value="Genomic_DNA"/>
</dbReference>
<dbReference type="AlphaFoldDB" id="A0AAD1Z237"/>
<feature type="region of interest" description="Disordered" evidence="1">
    <location>
        <begin position="1"/>
        <end position="26"/>
    </location>
</feature>
<dbReference type="PANTHER" id="PTHR31923:SF9">
    <property type="entry name" value="BSD DOMAIN-CONTAINING PROTEIN"/>
    <property type="match status" value="1"/>
</dbReference>
<dbReference type="PANTHER" id="PTHR31923">
    <property type="entry name" value="BSD DOMAIN-CONTAINING PROTEIN"/>
    <property type="match status" value="1"/>
</dbReference>
<protein>
    <submittedName>
        <fullName evidence="2">Uncharacterized protein</fullName>
    </submittedName>
</protein>
<dbReference type="Proteomes" id="UP000834106">
    <property type="component" value="Chromosome 4"/>
</dbReference>